<protein>
    <submittedName>
        <fullName evidence="2">CarboxypepD_reg-like domain-containing protein</fullName>
    </submittedName>
</protein>
<keyword evidence="3" id="KW-1185">Reference proteome</keyword>
<evidence type="ECO:0000256" key="1">
    <source>
        <dbReference type="SAM" id="SignalP"/>
    </source>
</evidence>
<dbReference type="EMBL" id="FZNX01000001">
    <property type="protein sequence ID" value="SNR35970.1"/>
    <property type="molecule type" value="Genomic_DNA"/>
</dbReference>
<dbReference type="SUPFAM" id="SSF49464">
    <property type="entry name" value="Carboxypeptidase regulatory domain-like"/>
    <property type="match status" value="1"/>
</dbReference>
<reference evidence="3" key="1">
    <citation type="submission" date="2017-06" db="EMBL/GenBank/DDBJ databases">
        <authorList>
            <person name="Varghese N."/>
            <person name="Submissions S."/>
        </authorList>
    </citation>
    <scope>NUCLEOTIDE SEQUENCE [LARGE SCALE GENOMIC DNA]</scope>
    <source>
        <strain evidence="3">DSM 27993</strain>
    </source>
</reference>
<dbReference type="InterPro" id="IPR008969">
    <property type="entry name" value="CarboxyPept-like_regulatory"/>
</dbReference>
<feature type="chain" id="PRO_5013394204" evidence="1">
    <location>
        <begin position="20"/>
        <end position="277"/>
    </location>
</feature>
<dbReference type="OrthoDB" id="1467339at2"/>
<evidence type="ECO:0000313" key="3">
    <source>
        <dbReference type="Proteomes" id="UP000198412"/>
    </source>
</evidence>
<name>A0A238VNN3_9FLAO</name>
<accession>A0A238VNN3</accession>
<gene>
    <name evidence="2" type="ORF">SAMN04488111_0797</name>
</gene>
<dbReference type="RefSeq" id="WP_089377110.1">
    <property type="nucleotide sequence ID" value="NZ_FZNX01000001.1"/>
</dbReference>
<dbReference type="Proteomes" id="UP000198412">
    <property type="component" value="Unassembled WGS sequence"/>
</dbReference>
<organism evidence="2 3">
    <name type="scientific">Lutibacter flavus</name>
    <dbReference type="NCBI Taxonomy" id="691689"/>
    <lineage>
        <taxon>Bacteria</taxon>
        <taxon>Pseudomonadati</taxon>
        <taxon>Bacteroidota</taxon>
        <taxon>Flavobacteriia</taxon>
        <taxon>Flavobacteriales</taxon>
        <taxon>Flavobacteriaceae</taxon>
        <taxon>Lutibacter</taxon>
    </lineage>
</organism>
<dbReference type="Pfam" id="PF13715">
    <property type="entry name" value="CarbopepD_reg_2"/>
    <property type="match status" value="1"/>
</dbReference>
<evidence type="ECO:0000313" key="2">
    <source>
        <dbReference type="EMBL" id="SNR35970.1"/>
    </source>
</evidence>
<feature type="signal peptide" evidence="1">
    <location>
        <begin position="1"/>
        <end position="19"/>
    </location>
</feature>
<keyword evidence="1" id="KW-0732">Signal</keyword>
<dbReference type="AlphaFoldDB" id="A0A238VNN3"/>
<proteinExistence type="predicted"/>
<sequence>MRKRLIYITLLFVSFYGFSQEPIANDTIKNNFNLVSLKGQVIDFAGKTPLKGAHLFNLNSVFGTITNDNGNFEIATTVNDTIYVSYLGFQSIKLKITNDLLNGNELVIELHEKTEEISEIVVKSHKLIGVLEIDAKNVPKDKYARIHINGLPQTYEVGVKQRREFNSPIDALFRPIDFVYNMFGKSPKQLKKLKKMRDNDQLRSQLEGRFNRELMMEYLDMDAAELNELLNECNYSDYFIKQASDLQLIEAVLLCYENYKAIKKGSTIKEIDKQEKQ</sequence>